<keyword evidence="1" id="KW-0121">Carboxypeptidase</keyword>
<evidence type="ECO:0000313" key="2">
    <source>
        <dbReference type="Proteomes" id="UP000051256"/>
    </source>
</evidence>
<dbReference type="STRING" id="1423802.FC56_GL000319"/>
<gene>
    <name evidence="1" type="ORF">FC56_GL000319</name>
</gene>
<comment type="caution">
    <text evidence="1">The sequence shown here is derived from an EMBL/GenBank/DDBJ whole genome shotgun (WGS) entry which is preliminary data.</text>
</comment>
<organism evidence="1 2">
    <name type="scientific">Lentilactobacillus senioris DSM 24302 = JCM 17472</name>
    <dbReference type="NCBI Taxonomy" id="1423802"/>
    <lineage>
        <taxon>Bacteria</taxon>
        <taxon>Bacillati</taxon>
        <taxon>Bacillota</taxon>
        <taxon>Bacilli</taxon>
        <taxon>Lactobacillales</taxon>
        <taxon>Lactobacillaceae</taxon>
        <taxon>Lentilactobacillus</taxon>
    </lineage>
</organism>
<keyword evidence="2" id="KW-1185">Reference proteome</keyword>
<accession>A0A0R2CRI9</accession>
<dbReference type="GO" id="GO:0004180">
    <property type="term" value="F:carboxypeptidase activity"/>
    <property type="evidence" value="ECO:0007669"/>
    <property type="project" value="UniProtKB-KW"/>
</dbReference>
<sequence>MKEMKKTIGIIMTGLMAVGIGVSANQQSVQAKSTIKRMWKVISVEDVEAYYTASNKSAYVWNTKFTKRTNNLKNYPNTTWYVSEQVKYNHRVYYKISGLSGKVYGYTWRGNVAPYILKPMNSFKGDADYLNYLNTDKSQKVARAILKLMPNAEVDYKLSYAAAKASDLSKINGYSNVIPLSNLEMKVKDEVGFKYSTYIRYQLQTNAPTAAETAKNVKAILEHHGYTSEKLDSLFKQGYKLGICVDCSGAYSAGKYGYPSELKQHSNDGSSRMGTLVLAK</sequence>
<dbReference type="AlphaFoldDB" id="A0A0R2CRI9"/>
<keyword evidence="1" id="KW-0645">Protease</keyword>
<keyword evidence="1" id="KW-0378">Hydrolase</keyword>
<protein>
    <submittedName>
        <fullName evidence="1">D-alanyl-D-alanine carboxypeptidase</fullName>
    </submittedName>
</protein>
<proteinExistence type="predicted"/>
<reference evidence="1 2" key="1">
    <citation type="journal article" date="2015" name="Genome Announc.">
        <title>Expanding the biotechnology potential of lactobacilli through comparative genomics of 213 strains and associated genera.</title>
        <authorList>
            <person name="Sun Z."/>
            <person name="Harris H.M."/>
            <person name="McCann A."/>
            <person name="Guo C."/>
            <person name="Argimon S."/>
            <person name="Zhang W."/>
            <person name="Yang X."/>
            <person name="Jeffery I.B."/>
            <person name="Cooney J.C."/>
            <person name="Kagawa T.F."/>
            <person name="Liu W."/>
            <person name="Song Y."/>
            <person name="Salvetti E."/>
            <person name="Wrobel A."/>
            <person name="Rasinkangas P."/>
            <person name="Parkhill J."/>
            <person name="Rea M.C."/>
            <person name="O'Sullivan O."/>
            <person name="Ritari J."/>
            <person name="Douillard F.P."/>
            <person name="Paul Ross R."/>
            <person name="Yang R."/>
            <person name="Briner A.E."/>
            <person name="Felis G.E."/>
            <person name="de Vos W.M."/>
            <person name="Barrangou R."/>
            <person name="Klaenhammer T.R."/>
            <person name="Caufield P.W."/>
            <person name="Cui Y."/>
            <person name="Zhang H."/>
            <person name="O'Toole P.W."/>
        </authorList>
    </citation>
    <scope>NUCLEOTIDE SEQUENCE [LARGE SCALE GENOMIC DNA]</scope>
    <source>
        <strain evidence="1 2">DSM 24302</strain>
    </source>
</reference>
<dbReference type="Proteomes" id="UP000051256">
    <property type="component" value="Unassembled WGS sequence"/>
</dbReference>
<dbReference type="EMBL" id="AYZR01000008">
    <property type="protein sequence ID" value="KRM93602.1"/>
    <property type="molecule type" value="Genomic_DNA"/>
</dbReference>
<dbReference type="PATRIC" id="fig|1423802.4.peg.330"/>
<evidence type="ECO:0000313" key="1">
    <source>
        <dbReference type="EMBL" id="KRM93602.1"/>
    </source>
</evidence>
<name>A0A0R2CRI9_9LACO</name>